<keyword evidence="1" id="KW-1133">Transmembrane helix</keyword>
<feature type="transmembrane region" description="Helical" evidence="1">
    <location>
        <begin position="32"/>
        <end position="52"/>
    </location>
</feature>
<evidence type="ECO:0000256" key="1">
    <source>
        <dbReference type="SAM" id="Phobius"/>
    </source>
</evidence>
<dbReference type="Proteomes" id="UP000178374">
    <property type="component" value="Unassembled WGS sequence"/>
</dbReference>
<reference evidence="2 3" key="1">
    <citation type="journal article" date="2016" name="Nat. Commun.">
        <title>Thousands of microbial genomes shed light on interconnected biogeochemical processes in an aquifer system.</title>
        <authorList>
            <person name="Anantharaman K."/>
            <person name="Brown C.T."/>
            <person name="Hug L.A."/>
            <person name="Sharon I."/>
            <person name="Castelle C.J."/>
            <person name="Probst A.J."/>
            <person name="Thomas B.C."/>
            <person name="Singh A."/>
            <person name="Wilkins M.J."/>
            <person name="Karaoz U."/>
            <person name="Brodie E.L."/>
            <person name="Williams K.H."/>
            <person name="Hubbard S.S."/>
            <person name="Banfield J.F."/>
        </authorList>
    </citation>
    <scope>NUCLEOTIDE SEQUENCE [LARGE SCALE GENOMIC DNA]</scope>
</reference>
<sequence length="68" mass="8634">MDYRYFYFLWSLIFLTIWLILFLHRKDLREDMLFISFFFGWGGVISQFTHLVDWWRPFVLGTDIWRFN</sequence>
<keyword evidence="1" id="KW-0472">Membrane</keyword>
<proteinExistence type="predicted"/>
<dbReference type="EMBL" id="MFUA01000015">
    <property type="protein sequence ID" value="OGI77005.1"/>
    <property type="molecule type" value="Genomic_DNA"/>
</dbReference>
<name>A0A1F6W5P8_9BACT</name>
<keyword evidence="1" id="KW-0812">Transmembrane</keyword>
<comment type="caution">
    <text evidence="2">The sequence shown here is derived from an EMBL/GenBank/DDBJ whole genome shotgun (WGS) entry which is preliminary data.</text>
</comment>
<organism evidence="2 3">
    <name type="scientific">Candidatus Nomurabacteria bacterium RIFCSPHIGHO2_02_FULL_37_13</name>
    <dbReference type="NCBI Taxonomy" id="1801750"/>
    <lineage>
        <taxon>Bacteria</taxon>
        <taxon>Candidatus Nomuraibacteriota</taxon>
    </lineage>
</organism>
<evidence type="ECO:0000313" key="3">
    <source>
        <dbReference type="Proteomes" id="UP000178374"/>
    </source>
</evidence>
<gene>
    <name evidence="2" type="ORF">A3B85_00715</name>
</gene>
<dbReference type="AlphaFoldDB" id="A0A1F6W5P8"/>
<protein>
    <submittedName>
        <fullName evidence="2">Uncharacterized protein</fullName>
    </submittedName>
</protein>
<evidence type="ECO:0000313" key="2">
    <source>
        <dbReference type="EMBL" id="OGI77005.1"/>
    </source>
</evidence>
<accession>A0A1F6W5P8</accession>
<feature type="transmembrane region" description="Helical" evidence="1">
    <location>
        <begin position="6"/>
        <end position="23"/>
    </location>
</feature>